<organism evidence="1 2">
    <name type="scientific">Candidatus Aphodenecus pullistercoris</name>
    <dbReference type="NCBI Taxonomy" id="2840669"/>
    <lineage>
        <taxon>Bacteria</taxon>
        <taxon>Pseudomonadati</taxon>
        <taxon>Spirochaetota</taxon>
        <taxon>Spirochaetia</taxon>
        <taxon>Spirochaetales</taxon>
        <taxon>Candidatus Aphodenecus</taxon>
    </lineage>
</organism>
<comment type="caution">
    <text evidence="1">The sequence shown here is derived from an EMBL/GenBank/DDBJ whole genome shotgun (WGS) entry which is preliminary data.</text>
</comment>
<dbReference type="AlphaFoldDB" id="A0A9D9E9F1"/>
<gene>
    <name evidence="1" type="ORF">IAC42_04960</name>
</gene>
<proteinExistence type="predicted"/>
<evidence type="ECO:0000313" key="1">
    <source>
        <dbReference type="EMBL" id="MBO8443092.1"/>
    </source>
</evidence>
<reference evidence="1" key="2">
    <citation type="journal article" date="2021" name="PeerJ">
        <title>Extensive microbial diversity within the chicken gut microbiome revealed by metagenomics and culture.</title>
        <authorList>
            <person name="Gilroy R."/>
            <person name="Ravi A."/>
            <person name="Getino M."/>
            <person name="Pursley I."/>
            <person name="Horton D.L."/>
            <person name="Alikhan N.F."/>
            <person name="Baker D."/>
            <person name="Gharbi K."/>
            <person name="Hall N."/>
            <person name="Watson M."/>
            <person name="Adriaenssens E.M."/>
            <person name="Foster-Nyarko E."/>
            <person name="Jarju S."/>
            <person name="Secka A."/>
            <person name="Antonio M."/>
            <person name="Oren A."/>
            <person name="Chaudhuri R.R."/>
            <person name="La Ragione R."/>
            <person name="Hildebrand F."/>
            <person name="Pallen M.J."/>
        </authorList>
    </citation>
    <scope>NUCLEOTIDE SEQUENCE</scope>
    <source>
        <strain evidence="1">11167</strain>
    </source>
</reference>
<evidence type="ECO:0000313" key="2">
    <source>
        <dbReference type="Proteomes" id="UP000823633"/>
    </source>
</evidence>
<dbReference type="Proteomes" id="UP000823633">
    <property type="component" value="Unassembled WGS sequence"/>
</dbReference>
<sequence>MRDDDAWRVGDPTVEWTGRADGIEDAQFSFSDMEAVLKAQEEERLRAARAADAKAKERL</sequence>
<protein>
    <submittedName>
        <fullName evidence="1">Uncharacterized protein</fullName>
    </submittedName>
</protein>
<name>A0A9D9E9F1_9SPIR</name>
<dbReference type="EMBL" id="JADIMU010000030">
    <property type="protein sequence ID" value="MBO8443092.1"/>
    <property type="molecule type" value="Genomic_DNA"/>
</dbReference>
<accession>A0A9D9E9F1</accession>
<reference evidence="1" key="1">
    <citation type="submission" date="2020-10" db="EMBL/GenBank/DDBJ databases">
        <authorList>
            <person name="Gilroy R."/>
        </authorList>
    </citation>
    <scope>NUCLEOTIDE SEQUENCE</scope>
    <source>
        <strain evidence="1">11167</strain>
    </source>
</reference>